<evidence type="ECO:0000313" key="4">
    <source>
        <dbReference type="Proteomes" id="UP000645217"/>
    </source>
</evidence>
<dbReference type="EMBL" id="BMNT01000008">
    <property type="protein sequence ID" value="GGK76627.1"/>
    <property type="molecule type" value="Genomic_DNA"/>
</dbReference>
<keyword evidence="4" id="KW-1185">Reference proteome</keyword>
<feature type="chain" id="PRO_5037793106" evidence="2">
    <location>
        <begin position="27"/>
        <end position="102"/>
    </location>
</feature>
<evidence type="ECO:0000256" key="1">
    <source>
        <dbReference type="SAM" id="MobiDB-lite"/>
    </source>
</evidence>
<proteinExistence type="predicted"/>
<keyword evidence="2" id="KW-0732">Signal</keyword>
<feature type="signal peptide" evidence="2">
    <location>
        <begin position="1"/>
        <end position="26"/>
    </location>
</feature>
<dbReference type="AlphaFoldDB" id="A0A917VGU3"/>
<name>A0A917VGU3_9ACTN</name>
<accession>A0A917VGU3</accession>
<organism evidence="3 4">
    <name type="scientific">Sphaerisporangium melleum</name>
    <dbReference type="NCBI Taxonomy" id="321316"/>
    <lineage>
        <taxon>Bacteria</taxon>
        <taxon>Bacillati</taxon>
        <taxon>Actinomycetota</taxon>
        <taxon>Actinomycetes</taxon>
        <taxon>Streptosporangiales</taxon>
        <taxon>Streptosporangiaceae</taxon>
        <taxon>Sphaerisporangium</taxon>
    </lineage>
</organism>
<reference evidence="3" key="1">
    <citation type="journal article" date="2014" name="Int. J. Syst. Evol. Microbiol.">
        <title>Complete genome sequence of Corynebacterium casei LMG S-19264T (=DSM 44701T), isolated from a smear-ripened cheese.</title>
        <authorList>
            <consortium name="US DOE Joint Genome Institute (JGI-PGF)"/>
            <person name="Walter F."/>
            <person name="Albersmeier A."/>
            <person name="Kalinowski J."/>
            <person name="Ruckert C."/>
        </authorList>
    </citation>
    <scope>NUCLEOTIDE SEQUENCE</scope>
    <source>
        <strain evidence="3">JCM 13064</strain>
    </source>
</reference>
<comment type="caution">
    <text evidence="3">The sequence shown here is derived from an EMBL/GenBank/DDBJ whole genome shotgun (WGS) entry which is preliminary data.</text>
</comment>
<dbReference type="Proteomes" id="UP000645217">
    <property type="component" value="Unassembled WGS sequence"/>
</dbReference>
<protein>
    <submittedName>
        <fullName evidence="3">Uncharacterized protein</fullName>
    </submittedName>
</protein>
<reference evidence="3" key="2">
    <citation type="submission" date="2020-09" db="EMBL/GenBank/DDBJ databases">
        <authorList>
            <person name="Sun Q."/>
            <person name="Ohkuma M."/>
        </authorList>
    </citation>
    <scope>NUCLEOTIDE SEQUENCE</scope>
    <source>
        <strain evidence="3">JCM 13064</strain>
    </source>
</reference>
<gene>
    <name evidence="3" type="ORF">GCM10007964_19240</name>
</gene>
<evidence type="ECO:0000313" key="3">
    <source>
        <dbReference type="EMBL" id="GGK76627.1"/>
    </source>
</evidence>
<sequence length="102" mass="10127">MAPTAYQVLGAQAVAMAALLAVMAVADALGPTATAVPRGRSMAPAATKTLTNFNLMLAPRPSGGCELGGGEDVPCGGGSRGGGAGRPPSGVHGVRVRWERWA</sequence>
<feature type="compositionally biased region" description="Gly residues" evidence="1">
    <location>
        <begin position="76"/>
        <end position="85"/>
    </location>
</feature>
<feature type="region of interest" description="Disordered" evidence="1">
    <location>
        <begin position="76"/>
        <end position="102"/>
    </location>
</feature>
<evidence type="ECO:0000256" key="2">
    <source>
        <dbReference type="SAM" id="SignalP"/>
    </source>
</evidence>